<dbReference type="Gene3D" id="2.40.50.90">
    <property type="match status" value="1"/>
</dbReference>
<evidence type="ECO:0000313" key="6">
    <source>
        <dbReference type="EMBL" id="MFB3166796.1"/>
    </source>
</evidence>
<dbReference type="Pfam" id="PF00565">
    <property type="entry name" value="SNase"/>
    <property type="match status" value="1"/>
</dbReference>
<comment type="caution">
    <text evidence="6">The sequence shown here is derived from an EMBL/GenBank/DDBJ whole genome shotgun (WGS) entry which is preliminary data.</text>
</comment>
<dbReference type="PROSITE" id="PS50830">
    <property type="entry name" value="TNASE_3"/>
    <property type="match status" value="1"/>
</dbReference>
<gene>
    <name evidence="6" type="ORF">P5G62_006705</name>
</gene>
<keyword evidence="1" id="KW-0540">Nuclease</keyword>
<keyword evidence="7" id="KW-1185">Reference proteome</keyword>
<dbReference type="RefSeq" id="WP_306075490.1">
    <property type="nucleotide sequence ID" value="NZ_JAROBZ020000001.1"/>
</dbReference>
<reference evidence="6 7" key="1">
    <citation type="submission" date="2024-05" db="EMBL/GenBank/DDBJ databases">
        <authorList>
            <person name="Venkateswaran K."/>
        </authorList>
    </citation>
    <scope>NUCLEOTIDE SEQUENCE [LARGE SCALE GENOMIC DNA]</scope>
    <source>
        <strain evidence="6 7">179-C4-2-HS</strain>
    </source>
</reference>
<feature type="signal peptide" evidence="4">
    <location>
        <begin position="1"/>
        <end position="26"/>
    </location>
</feature>
<evidence type="ECO:0000256" key="3">
    <source>
        <dbReference type="ARBA" id="ARBA00022801"/>
    </source>
</evidence>
<keyword evidence="4" id="KW-0732">Signal</keyword>
<dbReference type="InterPro" id="IPR016071">
    <property type="entry name" value="Staphylococal_nuclease_OB-fold"/>
</dbReference>
<keyword evidence="3" id="KW-0378">Hydrolase</keyword>
<protein>
    <submittedName>
        <fullName evidence="6">Thermonuclease family protein</fullName>
    </submittedName>
</protein>
<keyword evidence="2" id="KW-0255">Endonuclease</keyword>
<dbReference type="EMBL" id="JAROBZ020000001">
    <property type="protein sequence ID" value="MFB3166796.1"/>
    <property type="molecule type" value="Genomic_DNA"/>
</dbReference>
<feature type="chain" id="PRO_5046515397" evidence="4">
    <location>
        <begin position="27"/>
        <end position="199"/>
    </location>
</feature>
<evidence type="ECO:0000256" key="2">
    <source>
        <dbReference type="ARBA" id="ARBA00022759"/>
    </source>
</evidence>
<evidence type="ECO:0000259" key="5">
    <source>
        <dbReference type="PROSITE" id="PS50830"/>
    </source>
</evidence>
<dbReference type="SUPFAM" id="SSF50199">
    <property type="entry name" value="Staphylococcal nuclease"/>
    <property type="match status" value="1"/>
</dbReference>
<dbReference type="PANTHER" id="PTHR12302:SF3">
    <property type="entry name" value="SERINE_THREONINE-PROTEIN KINASE 31"/>
    <property type="match status" value="1"/>
</dbReference>
<feature type="domain" description="TNase-like" evidence="5">
    <location>
        <begin position="43"/>
        <end position="176"/>
    </location>
</feature>
<evidence type="ECO:0000256" key="4">
    <source>
        <dbReference type="SAM" id="SignalP"/>
    </source>
</evidence>
<dbReference type="InterPro" id="IPR035437">
    <property type="entry name" value="SNase_OB-fold_sf"/>
</dbReference>
<dbReference type="Proteomes" id="UP001241748">
    <property type="component" value="Unassembled WGS sequence"/>
</dbReference>
<dbReference type="PANTHER" id="PTHR12302">
    <property type="entry name" value="EBNA2 BINDING PROTEIN P100"/>
    <property type="match status" value="1"/>
</dbReference>
<evidence type="ECO:0000313" key="7">
    <source>
        <dbReference type="Proteomes" id="UP001241748"/>
    </source>
</evidence>
<evidence type="ECO:0000256" key="1">
    <source>
        <dbReference type="ARBA" id="ARBA00022722"/>
    </source>
</evidence>
<name>A0ABV4YQJ7_9BACI</name>
<organism evidence="6 7">
    <name type="scientific">Neobacillus driksii</name>
    <dbReference type="NCBI Taxonomy" id="3035913"/>
    <lineage>
        <taxon>Bacteria</taxon>
        <taxon>Bacillati</taxon>
        <taxon>Bacillota</taxon>
        <taxon>Bacilli</taxon>
        <taxon>Bacillales</taxon>
        <taxon>Bacillaceae</taxon>
        <taxon>Neobacillus</taxon>
    </lineage>
</organism>
<dbReference type="SMART" id="SM00318">
    <property type="entry name" value="SNc"/>
    <property type="match status" value="1"/>
</dbReference>
<proteinExistence type="predicted"/>
<accession>A0ABV4YQJ7</accession>
<sequence length="199" mass="22528">MRKRTGGIAIIVAATCIAFYSMPSQKEETVPENTLQVTESKGSEVPISLVDIIDGDTIKVNVNGKMETVRYLLIDTPESKSPKTCVQLYAREAFLRNSELVNSGKLTLEFEQGNIRDSYGRLLAYVFVNGESIQGTLLKEGYARVAFIMNPPYKYLVAFRKEENLAKRGKINIWNRVNYVTNWGFNGCLRVKQILGWIY</sequence>